<feature type="transmembrane region" description="Helical" evidence="10">
    <location>
        <begin position="139"/>
        <end position="156"/>
    </location>
</feature>
<dbReference type="PANTHER" id="PTHR36122">
    <property type="entry name" value="NICOTINAMIDE RIBOSIDE TRANSPORTER PNUC"/>
    <property type="match status" value="1"/>
</dbReference>
<accession>A0ABT6YJ78</accession>
<evidence type="ECO:0000256" key="7">
    <source>
        <dbReference type="ARBA" id="ARBA00022692"/>
    </source>
</evidence>
<feature type="transmembrane region" description="Helical" evidence="10">
    <location>
        <begin position="41"/>
        <end position="61"/>
    </location>
</feature>
<evidence type="ECO:0000256" key="4">
    <source>
        <dbReference type="ARBA" id="ARBA00017522"/>
    </source>
</evidence>
<organism evidence="11 12">
    <name type="scientific">Flectobacillus longus</name>
    <dbReference type="NCBI Taxonomy" id="2984207"/>
    <lineage>
        <taxon>Bacteria</taxon>
        <taxon>Pseudomonadati</taxon>
        <taxon>Bacteroidota</taxon>
        <taxon>Cytophagia</taxon>
        <taxon>Cytophagales</taxon>
        <taxon>Flectobacillaceae</taxon>
        <taxon>Flectobacillus</taxon>
    </lineage>
</organism>
<comment type="subcellular location">
    <subcellularLocation>
        <location evidence="2">Cell membrane</location>
        <topology evidence="2">Multi-pass membrane protein</topology>
    </subcellularLocation>
</comment>
<keyword evidence="8 10" id="KW-1133">Transmembrane helix</keyword>
<feature type="transmembrane region" description="Helical" evidence="10">
    <location>
        <begin position="163"/>
        <end position="178"/>
    </location>
</feature>
<dbReference type="PANTHER" id="PTHR36122:SF2">
    <property type="entry name" value="NICOTINAMIDE RIBOSIDE TRANSPORTER PNUC"/>
    <property type="match status" value="1"/>
</dbReference>
<reference evidence="11 12" key="1">
    <citation type="submission" date="2023-05" db="EMBL/GenBank/DDBJ databases">
        <title>Novel species of genus Flectobacillus isolated from stream in China.</title>
        <authorList>
            <person name="Lu H."/>
        </authorList>
    </citation>
    <scope>NUCLEOTIDE SEQUENCE [LARGE SCALE GENOMIC DNA]</scope>
    <source>
        <strain evidence="11 12">DC10W</strain>
    </source>
</reference>
<feature type="transmembrane region" description="Helical" evidence="10">
    <location>
        <begin position="184"/>
        <end position="203"/>
    </location>
</feature>
<evidence type="ECO:0000313" key="12">
    <source>
        <dbReference type="Proteomes" id="UP001236569"/>
    </source>
</evidence>
<protein>
    <recommendedName>
        <fullName evidence="4">Nicotinamide riboside transporter PnuC</fullName>
    </recommendedName>
</protein>
<evidence type="ECO:0000256" key="8">
    <source>
        <dbReference type="ARBA" id="ARBA00022989"/>
    </source>
</evidence>
<keyword evidence="7 10" id="KW-0812">Transmembrane</keyword>
<comment type="caution">
    <text evidence="11">The sequence shown here is derived from an EMBL/GenBank/DDBJ whole genome shotgun (WGS) entry which is preliminary data.</text>
</comment>
<keyword evidence="5" id="KW-0813">Transport</keyword>
<feature type="transmembrane region" description="Helical" evidence="10">
    <location>
        <begin position="105"/>
        <end position="127"/>
    </location>
</feature>
<dbReference type="Proteomes" id="UP001236569">
    <property type="component" value="Unassembled WGS sequence"/>
</dbReference>
<sequence length="209" mass="24550">MYYFDINTTFANVWGYPLSYIEFVGTLFGLLSVYFATRQNILTWSTGIVNVVCFFLIFSQVSLYSDMFLQVYFFIVSLYGWFIWKRKEDNTLKITQLSSRQKQTILIILVLSTGILGYFIEHIHLFFPSIFTKPASYPYIDTFIAISSIIANVLLARKILENWLLWILTDILCVFVYFQKNILFISIEYFIFLSLAIHGLSTWKKTLKS</sequence>
<keyword evidence="6" id="KW-1003">Cell membrane</keyword>
<dbReference type="RefSeq" id="WP_283368930.1">
    <property type="nucleotide sequence ID" value="NZ_JASHID010000003.1"/>
</dbReference>
<name>A0ABT6YJ78_9BACT</name>
<evidence type="ECO:0000256" key="10">
    <source>
        <dbReference type="SAM" id="Phobius"/>
    </source>
</evidence>
<evidence type="ECO:0000256" key="2">
    <source>
        <dbReference type="ARBA" id="ARBA00004651"/>
    </source>
</evidence>
<evidence type="ECO:0000256" key="5">
    <source>
        <dbReference type="ARBA" id="ARBA00022448"/>
    </source>
</evidence>
<evidence type="ECO:0000256" key="9">
    <source>
        <dbReference type="ARBA" id="ARBA00023136"/>
    </source>
</evidence>
<comment type="function">
    <text evidence="1">Required for nicotinamide riboside transport across the inner membrane.</text>
</comment>
<feature type="transmembrane region" description="Helical" evidence="10">
    <location>
        <begin position="14"/>
        <end position="34"/>
    </location>
</feature>
<evidence type="ECO:0000256" key="1">
    <source>
        <dbReference type="ARBA" id="ARBA00002672"/>
    </source>
</evidence>
<proteinExistence type="inferred from homology"/>
<dbReference type="EMBL" id="JASHID010000003">
    <property type="protein sequence ID" value="MDI9863659.1"/>
    <property type="molecule type" value="Genomic_DNA"/>
</dbReference>
<comment type="similarity">
    <text evidence="3">Belongs to the nicotinamide ribonucleoside (NR) uptake permease (TC 4.B.1) family.</text>
</comment>
<keyword evidence="12" id="KW-1185">Reference proteome</keyword>
<dbReference type="Pfam" id="PF04973">
    <property type="entry name" value="NMN_transporter"/>
    <property type="match status" value="1"/>
</dbReference>
<feature type="transmembrane region" description="Helical" evidence="10">
    <location>
        <begin position="67"/>
        <end position="84"/>
    </location>
</feature>
<keyword evidence="9 10" id="KW-0472">Membrane</keyword>
<evidence type="ECO:0000256" key="6">
    <source>
        <dbReference type="ARBA" id="ARBA00022475"/>
    </source>
</evidence>
<evidence type="ECO:0000313" key="11">
    <source>
        <dbReference type="EMBL" id="MDI9863659.1"/>
    </source>
</evidence>
<evidence type="ECO:0000256" key="3">
    <source>
        <dbReference type="ARBA" id="ARBA00006669"/>
    </source>
</evidence>
<dbReference type="NCBIfam" id="TIGR01528">
    <property type="entry name" value="NMN_trans_PnuC"/>
    <property type="match status" value="1"/>
</dbReference>
<dbReference type="InterPro" id="IPR006419">
    <property type="entry name" value="NMN_transpt_PnuC"/>
</dbReference>
<gene>
    <name evidence="11" type="primary">pnuC</name>
    <name evidence="11" type="ORF">QM480_04950</name>
</gene>